<keyword evidence="2" id="KW-1185">Reference proteome</keyword>
<sequence>MEADSFAGIQGIEMDTDEVDAFLRSQGFGVLSLARDGEAYGIPISFGYDGTQLYFVLLRPGARSKKEEFVRETDTASFLVYDVGDKHDWQSVVVTGRLEPVGDDDWPALRDAIEENAWFPSLFSETQPMQDILGWRLVVDEMTGQRSHDAP</sequence>
<organism evidence="1 2">
    <name type="scientific">Halogranum gelatinilyticum</name>
    <dbReference type="NCBI Taxonomy" id="660521"/>
    <lineage>
        <taxon>Archaea</taxon>
        <taxon>Methanobacteriati</taxon>
        <taxon>Methanobacteriota</taxon>
        <taxon>Stenosarchaea group</taxon>
        <taxon>Halobacteria</taxon>
        <taxon>Halobacteriales</taxon>
        <taxon>Haloferacaceae</taxon>
    </lineage>
</organism>
<evidence type="ECO:0000313" key="1">
    <source>
        <dbReference type="EMBL" id="SDM01873.1"/>
    </source>
</evidence>
<dbReference type="Pfam" id="PF12900">
    <property type="entry name" value="Pyridox_ox_2"/>
    <property type="match status" value="1"/>
</dbReference>
<dbReference type="Proteomes" id="UP000199451">
    <property type="component" value="Unassembled WGS sequence"/>
</dbReference>
<dbReference type="SUPFAM" id="SSF50475">
    <property type="entry name" value="FMN-binding split barrel"/>
    <property type="match status" value="1"/>
</dbReference>
<dbReference type="EMBL" id="FNHL01000001">
    <property type="protein sequence ID" value="SDM01873.1"/>
    <property type="molecule type" value="Genomic_DNA"/>
</dbReference>
<dbReference type="AlphaFoldDB" id="A0A1G9PT97"/>
<accession>A0A1G9PT97</accession>
<reference evidence="2" key="1">
    <citation type="submission" date="2016-10" db="EMBL/GenBank/DDBJ databases">
        <authorList>
            <person name="Varghese N."/>
            <person name="Submissions S."/>
        </authorList>
    </citation>
    <scope>NUCLEOTIDE SEQUENCE [LARGE SCALE GENOMIC DNA]</scope>
    <source>
        <strain evidence="2">CGMCC 1.10119</strain>
    </source>
</reference>
<name>A0A1G9PT97_9EURY</name>
<dbReference type="OrthoDB" id="288110at2157"/>
<evidence type="ECO:0000313" key="2">
    <source>
        <dbReference type="Proteomes" id="UP000199451"/>
    </source>
</evidence>
<dbReference type="STRING" id="660521.SAMN04487949_0519"/>
<dbReference type="InterPro" id="IPR024747">
    <property type="entry name" value="Pyridox_Oxase-rel"/>
</dbReference>
<gene>
    <name evidence="1" type="ORF">SAMN04487949_0519</name>
</gene>
<dbReference type="InterPro" id="IPR012349">
    <property type="entry name" value="Split_barrel_FMN-bd"/>
</dbReference>
<dbReference type="RefSeq" id="WP_089693783.1">
    <property type="nucleotide sequence ID" value="NZ_FNHL01000001.1"/>
</dbReference>
<protein>
    <submittedName>
        <fullName evidence="1">Pyridoxamine 5'-phosphate oxidase</fullName>
    </submittedName>
</protein>
<proteinExistence type="predicted"/>
<dbReference type="Gene3D" id="2.30.110.10">
    <property type="entry name" value="Electron Transport, Fmn-binding Protein, Chain A"/>
    <property type="match status" value="1"/>
</dbReference>